<dbReference type="Proteomes" id="UP000077628">
    <property type="component" value="Unassembled WGS sequence"/>
</dbReference>
<reference evidence="2" key="1">
    <citation type="submission" date="2016-03" db="EMBL/GenBank/DDBJ databases">
        <authorList>
            <person name="Heylen K."/>
            <person name="De Vos P."/>
            <person name="Vekeman B."/>
        </authorList>
    </citation>
    <scope>NUCLEOTIDE SEQUENCE [LARGE SCALE GENOMIC DNA]</scope>
    <source>
        <strain evidence="2">R-45383</strain>
    </source>
</reference>
<dbReference type="EMBL" id="LUUK01000010">
    <property type="protein sequence ID" value="OAI28480.1"/>
    <property type="molecule type" value="Genomic_DNA"/>
</dbReference>
<name>A0A177PGJ2_9GAMM</name>
<protein>
    <submittedName>
        <fullName evidence="1">Uncharacterized protein</fullName>
    </submittedName>
</protein>
<evidence type="ECO:0000313" key="2">
    <source>
        <dbReference type="Proteomes" id="UP000077628"/>
    </source>
</evidence>
<dbReference type="Gene3D" id="1.10.238.160">
    <property type="match status" value="1"/>
</dbReference>
<dbReference type="AlphaFoldDB" id="A0A177PGJ2"/>
<dbReference type="RefSeq" id="WP_064024075.1">
    <property type="nucleotide sequence ID" value="NZ_LUUK01000010.1"/>
</dbReference>
<comment type="caution">
    <text evidence="1">The sequence shown here is derived from an EMBL/GenBank/DDBJ whole genome shotgun (WGS) entry which is preliminary data.</text>
</comment>
<keyword evidence="2" id="KW-1185">Reference proteome</keyword>
<gene>
    <name evidence="1" type="ORF">A1355_17440</name>
</gene>
<evidence type="ECO:0000313" key="1">
    <source>
        <dbReference type="EMBL" id="OAI28480.1"/>
    </source>
</evidence>
<proteinExistence type="predicted"/>
<dbReference type="OrthoDB" id="5298532at2"/>
<organism evidence="1 2">
    <name type="scientific">Methylomonas koyamae</name>
    <dbReference type="NCBI Taxonomy" id="702114"/>
    <lineage>
        <taxon>Bacteria</taxon>
        <taxon>Pseudomonadati</taxon>
        <taxon>Pseudomonadota</taxon>
        <taxon>Gammaproteobacteria</taxon>
        <taxon>Methylococcales</taxon>
        <taxon>Methylococcaceae</taxon>
        <taxon>Methylomonas</taxon>
    </lineage>
</organism>
<sequence length="85" mass="9327">MAYQPSPNRIAAQSPGFYRIWHITDDKKRGIEPILPIGRSTFLDGVAAGKYPQPVKLGKRTSAWRKSDILALIESFEPGANMGAA</sequence>
<dbReference type="Pfam" id="PF05930">
    <property type="entry name" value="Phage_AlpA"/>
    <property type="match status" value="1"/>
</dbReference>
<accession>A0A177PGJ2</accession>
<dbReference type="InterPro" id="IPR010260">
    <property type="entry name" value="AlpA"/>
</dbReference>
<dbReference type="STRING" id="702114.A1355_17440"/>